<dbReference type="KEGG" id="osu:NT6N_16250"/>
<sequence>MISIEPVNIHFHIPATDPLGREEVLGKLRFLPEQVMLSWRLKGSVFKGGKGEMTTIGLPYGEIEHVELVKKWFKIRQIVLRIESPELVKDIPGVDMGKMVLHIDERSRIEARKLTDLIDFKRSMFILDEHDKRLQSMKAEG</sequence>
<evidence type="ECO:0000313" key="1">
    <source>
        <dbReference type="EMBL" id="BDS06585.1"/>
    </source>
</evidence>
<dbReference type="EMBL" id="AP026866">
    <property type="protein sequence ID" value="BDS06585.1"/>
    <property type="molecule type" value="Genomic_DNA"/>
</dbReference>
<organism evidence="1">
    <name type="scientific">Oceaniferula spumae</name>
    <dbReference type="NCBI Taxonomy" id="2979115"/>
    <lineage>
        <taxon>Bacteria</taxon>
        <taxon>Pseudomonadati</taxon>
        <taxon>Verrucomicrobiota</taxon>
        <taxon>Verrucomicrobiia</taxon>
        <taxon>Verrucomicrobiales</taxon>
        <taxon>Verrucomicrobiaceae</taxon>
        <taxon>Oceaniferula</taxon>
    </lineage>
</organism>
<name>A0AAT9FKU3_9BACT</name>
<accession>A0AAT9FKU3</accession>
<dbReference type="AlphaFoldDB" id="A0AAT9FKU3"/>
<protein>
    <submittedName>
        <fullName evidence="1">Uncharacterized protein</fullName>
    </submittedName>
</protein>
<reference evidence="1" key="1">
    <citation type="submission" date="2024-07" db="EMBL/GenBank/DDBJ databases">
        <title>Complete genome sequence of Verrucomicrobiaceae bacterium NT6N.</title>
        <authorList>
            <person name="Huang C."/>
            <person name="Takami H."/>
            <person name="Hamasaki K."/>
        </authorList>
    </citation>
    <scope>NUCLEOTIDE SEQUENCE</scope>
    <source>
        <strain evidence="1">NT6N</strain>
    </source>
</reference>
<gene>
    <name evidence="1" type="ORF">NT6N_16250</name>
</gene>
<proteinExistence type="predicted"/>